<comment type="caution">
    <text evidence="2">The sequence shown here is derived from an EMBL/GenBank/DDBJ whole genome shotgun (WGS) entry which is preliminary data.</text>
</comment>
<evidence type="ECO:0000256" key="1">
    <source>
        <dbReference type="SAM" id="MobiDB-lite"/>
    </source>
</evidence>
<dbReference type="OrthoDB" id="145589at2759"/>
<organism evidence="2 3">
    <name type="scientific">Phytophthora megakarya</name>
    <dbReference type="NCBI Taxonomy" id="4795"/>
    <lineage>
        <taxon>Eukaryota</taxon>
        <taxon>Sar</taxon>
        <taxon>Stramenopiles</taxon>
        <taxon>Oomycota</taxon>
        <taxon>Peronosporomycetes</taxon>
        <taxon>Peronosporales</taxon>
        <taxon>Peronosporaceae</taxon>
        <taxon>Phytophthora</taxon>
    </lineage>
</organism>
<reference evidence="3" key="1">
    <citation type="submission" date="2017-03" db="EMBL/GenBank/DDBJ databases">
        <title>Phytopthora megakarya and P. palmivora, two closely related causual agents of cacao black pod achieved similar genome size and gene model numbers by different mechanisms.</title>
        <authorList>
            <person name="Ali S."/>
            <person name="Shao J."/>
            <person name="Larry D.J."/>
            <person name="Kronmiller B."/>
            <person name="Shen D."/>
            <person name="Strem M.D."/>
            <person name="Melnick R.L."/>
            <person name="Guiltinan M.J."/>
            <person name="Tyler B.M."/>
            <person name="Meinhardt L.W."/>
            <person name="Bailey B.A."/>
        </authorList>
    </citation>
    <scope>NUCLEOTIDE SEQUENCE [LARGE SCALE GENOMIC DNA]</scope>
    <source>
        <strain evidence="3">zdho120</strain>
    </source>
</reference>
<accession>A0A225VAF1</accession>
<evidence type="ECO:0000313" key="3">
    <source>
        <dbReference type="Proteomes" id="UP000198211"/>
    </source>
</evidence>
<proteinExistence type="predicted"/>
<dbReference type="AlphaFoldDB" id="A0A225VAF1"/>
<feature type="region of interest" description="Disordered" evidence="1">
    <location>
        <begin position="182"/>
        <end position="208"/>
    </location>
</feature>
<protein>
    <submittedName>
        <fullName evidence="2">Uncharacterized protein</fullName>
    </submittedName>
</protein>
<dbReference type="EMBL" id="NBNE01006565">
    <property type="protein sequence ID" value="OWZ01858.1"/>
    <property type="molecule type" value="Genomic_DNA"/>
</dbReference>
<name>A0A225VAF1_9STRA</name>
<keyword evidence="3" id="KW-1185">Reference proteome</keyword>
<evidence type="ECO:0000313" key="2">
    <source>
        <dbReference type="EMBL" id="OWZ01858.1"/>
    </source>
</evidence>
<dbReference type="Proteomes" id="UP000198211">
    <property type="component" value="Unassembled WGS sequence"/>
</dbReference>
<sequence length="471" mass="52629">MGPVTLAPSFAYLPASAEFTWLLGFPLSRLIVGDDRAATDILAPMHLQGAPAAVTPGQRSVAAELQAGRLIDAFGASGFGHRFLNTLNVLRIALDQLVTLEPLQNLAAAADPGSAMANALLTTALHRAQEQQTESNREWEVALREAEERLERMGMAYADSERSQTETRAEVVKLQGSLDSASAKCQEVQNERDVARNSPRHSSTGGDGFRAMCDPQALVGYFVSMRLNGDATVFQEHVQAYSQRHTPIPHSVSLFVGTKPAGPGSTKFGVIQTTPWCLLPWRRGTVFRNRHVVFWFACREITEEHPGGFSDDFLAVASEHVLVMFNFRRAQWERDHWVVLDRADEAQKKGYSERATRQWSWYKALLKLRGKVALIPARDRKWFRCEPGLWRRPRLPVTWIPLPRGDSTPPLRDQLRTLDRREPARVHWSLPGATLRLSESVSPSTCETRVTDPKARIFIPIPDALPVGFVN</sequence>
<gene>
    <name evidence="2" type="ORF">PHMEG_00026683</name>
</gene>